<evidence type="ECO:0008006" key="3">
    <source>
        <dbReference type="Google" id="ProtNLM"/>
    </source>
</evidence>
<proteinExistence type="predicted"/>
<dbReference type="Proteomes" id="UP001596161">
    <property type="component" value="Unassembled WGS sequence"/>
</dbReference>
<sequence length="141" mass="16525">MQHELLNNLNKPFLRWEYDKENNWLYLNWISFVTKDNLIKGADLVLEIIQKNHYAYILNDNRELCGPWDSSNDYLECNWISQMKEAGLQYFAHVLAPNVAGALSAQDLHRRANGIFNMQLFGDVEKAKQWLKSMQAQSYAI</sequence>
<accession>A0ABW0ECT1</accession>
<evidence type="ECO:0000313" key="1">
    <source>
        <dbReference type="EMBL" id="MFC5272192.1"/>
    </source>
</evidence>
<dbReference type="EMBL" id="JBHSKT010000013">
    <property type="protein sequence ID" value="MFC5272192.1"/>
    <property type="molecule type" value="Genomic_DNA"/>
</dbReference>
<name>A0ABW0ECT1_9BACT</name>
<comment type="caution">
    <text evidence="1">The sequence shown here is derived from an EMBL/GenBank/DDBJ whole genome shotgun (WGS) entry which is preliminary data.</text>
</comment>
<reference evidence="2" key="1">
    <citation type="journal article" date="2019" name="Int. J. Syst. Evol. Microbiol.">
        <title>The Global Catalogue of Microorganisms (GCM) 10K type strain sequencing project: providing services to taxonomists for standard genome sequencing and annotation.</title>
        <authorList>
            <consortium name="The Broad Institute Genomics Platform"/>
            <consortium name="The Broad Institute Genome Sequencing Center for Infectious Disease"/>
            <person name="Wu L."/>
            <person name="Ma J."/>
        </authorList>
    </citation>
    <scope>NUCLEOTIDE SEQUENCE [LARGE SCALE GENOMIC DNA]</scope>
    <source>
        <strain evidence="2">KACC 12602</strain>
    </source>
</reference>
<evidence type="ECO:0000313" key="2">
    <source>
        <dbReference type="Proteomes" id="UP001596161"/>
    </source>
</evidence>
<keyword evidence="2" id="KW-1185">Reference proteome</keyword>
<dbReference type="RefSeq" id="WP_378018551.1">
    <property type="nucleotide sequence ID" value="NZ_JBHSKT010000013.1"/>
</dbReference>
<gene>
    <name evidence="1" type="ORF">ACFPIB_16375</name>
</gene>
<protein>
    <recommendedName>
        <fullName evidence="3">STAS/SEC14 domain-containing protein</fullName>
    </recommendedName>
</protein>
<organism evidence="1 2">
    <name type="scientific">Adhaeribacter terreus</name>
    <dbReference type="NCBI Taxonomy" id="529703"/>
    <lineage>
        <taxon>Bacteria</taxon>
        <taxon>Pseudomonadati</taxon>
        <taxon>Bacteroidota</taxon>
        <taxon>Cytophagia</taxon>
        <taxon>Cytophagales</taxon>
        <taxon>Hymenobacteraceae</taxon>
        <taxon>Adhaeribacter</taxon>
    </lineage>
</organism>